<dbReference type="Pfam" id="PF20696">
    <property type="entry name" value="UbiD_C"/>
    <property type="match status" value="1"/>
</dbReference>
<evidence type="ECO:0000259" key="3">
    <source>
        <dbReference type="Pfam" id="PF20695"/>
    </source>
</evidence>
<feature type="domain" description="3-octaprenyl-4-hydroxybenzoate carboxy-lyase-like N-terminal" evidence="3">
    <location>
        <begin position="6"/>
        <end position="82"/>
    </location>
</feature>
<dbReference type="Proteomes" id="UP000509742">
    <property type="component" value="Chromosome"/>
</dbReference>
<dbReference type="InterPro" id="IPR049383">
    <property type="entry name" value="UbiD-like_N"/>
</dbReference>
<evidence type="ECO:0000313" key="6">
    <source>
        <dbReference type="Proteomes" id="UP000509742"/>
    </source>
</evidence>
<dbReference type="InterPro" id="IPR048304">
    <property type="entry name" value="UbiD_Rift_dom"/>
</dbReference>
<dbReference type="Gene3D" id="3.40.1670.10">
    <property type="entry name" value="UbiD C-terminal domain-like"/>
    <property type="match status" value="1"/>
</dbReference>
<name>A0ABM7L1U5_9HELI</name>
<dbReference type="InterPro" id="IPR049381">
    <property type="entry name" value="UbiD-like_C"/>
</dbReference>
<dbReference type="NCBIfam" id="TIGR03701">
    <property type="entry name" value="mena_SCO4490"/>
    <property type="match status" value="1"/>
</dbReference>
<organism evidence="5 6">
    <name type="scientific">Helicobacter suis</name>
    <dbReference type="NCBI Taxonomy" id="104628"/>
    <lineage>
        <taxon>Bacteria</taxon>
        <taxon>Pseudomonadati</taxon>
        <taxon>Campylobacterota</taxon>
        <taxon>Epsilonproteobacteria</taxon>
        <taxon>Campylobacterales</taxon>
        <taxon>Helicobacteraceae</taxon>
        <taxon>Helicobacter</taxon>
    </lineage>
</organism>
<dbReference type="PANTHER" id="PTHR30108">
    <property type="entry name" value="3-OCTAPRENYL-4-HYDROXYBENZOATE CARBOXY-LYASE-RELATED"/>
    <property type="match status" value="1"/>
</dbReference>
<accession>A0ABM7L1U5</accession>
<gene>
    <name evidence="5" type="primary">ubiD</name>
    <name evidence="5" type="ORF">NHP190020_16880</name>
</gene>
<feature type="domain" description="3-octaprenyl-4-hydroxybenzoate carboxy-lyase-like Rift-related" evidence="2">
    <location>
        <begin position="130"/>
        <end position="316"/>
    </location>
</feature>
<proteinExistence type="inferred from homology"/>
<dbReference type="Pfam" id="PF20695">
    <property type="entry name" value="UbiD_N"/>
    <property type="match status" value="1"/>
</dbReference>
<dbReference type="RefSeq" id="WP_006564640.1">
    <property type="nucleotide sequence ID" value="NZ_AP023036.1"/>
</dbReference>
<sequence length="605" mass="68590">MHELVAKLQAIKALRVIDTPLDTRLEIPHIAYIEAKKPKGGQALLFNKPIKDNFVFDIPVLMNVFGSKERLEIILNRPIEACRQQLQTLLNLKKPKNLKDLWFCLKNLGALYHTLPKISKRPSSHRYFLDAEINLYQLPILTTWEEDAAPFITMGQVYTKSLDGKHQNLGLYRLQVYDQNHLGLHWQIHKDANHFFHAYKQAGVKMPVSVAIGGDVLYTWCGQAPLPYGMFELALYGLLRNKRALLMPCKTNPLCVPIDADIILEGWVDVNELRLEGPFGDHTGFYTPKEPYPVLEVSALALKQNPIYLASVVGKPPVEDKYMGFFTERLFLPILQKSAHGLLDYHMPENGVFHNFILVKIKPSYPGHASQIMHHFWGTGQMSFVKHAIFVGADAPALTNYPAIFEYILNHLNLAKTIITQGICDALDHASPDYAFGGKLGIDALEITPHPKTPLNDDILLERLQILMPSIQTLKQYGTHTKNPIVLVGVAKTNPLNSELKNLEPLYPHLSAIILVDACKNDLNNPYMLLWRVVNNIDAQRDIWLSASLICIDATDKNIQEHKRTWPRETDCSLKVLEKLAKQNLIPPLSDALYKHYHIYTSPKG</sequence>
<evidence type="ECO:0000256" key="1">
    <source>
        <dbReference type="ARBA" id="ARBA00010021"/>
    </source>
</evidence>
<keyword evidence="6" id="KW-1185">Reference proteome</keyword>
<evidence type="ECO:0000313" key="5">
    <source>
        <dbReference type="EMBL" id="BCD46649.1"/>
    </source>
</evidence>
<dbReference type="EMBL" id="AP023036">
    <property type="protein sequence ID" value="BCD46649.1"/>
    <property type="molecule type" value="Genomic_DNA"/>
</dbReference>
<dbReference type="Pfam" id="PF01977">
    <property type="entry name" value="UbiD"/>
    <property type="match status" value="1"/>
</dbReference>
<reference evidence="5 6" key="1">
    <citation type="submission" date="2020-04" db="EMBL/GenBank/DDBJ databases">
        <title>Genomic analysis of gastric non-Helicobacter pylori Helicobacters isolated in Japan.</title>
        <authorList>
            <person name="Suzuki M."/>
            <person name="Rimbara E."/>
        </authorList>
    </citation>
    <scope>NUCLEOTIDE SEQUENCE [LARGE SCALE GENOMIC DNA]</scope>
    <source>
        <strain evidence="5 6">NHP19-0020</strain>
    </source>
</reference>
<dbReference type="NCBIfam" id="TIGR00148">
    <property type="entry name" value="UbiD family decarboxylase"/>
    <property type="match status" value="1"/>
</dbReference>
<dbReference type="SUPFAM" id="SSF143968">
    <property type="entry name" value="UbiD C-terminal domain-like"/>
    <property type="match status" value="2"/>
</dbReference>
<feature type="domain" description="3-octaprenyl-4-hydroxybenzoate carboxy-lyase-like C-terminal" evidence="4">
    <location>
        <begin position="321"/>
        <end position="444"/>
    </location>
</feature>
<comment type="similarity">
    <text evidence="1">Belongs to the UbiD family.</text>
</comment>
<protein>
    <submittedName>
        <fullName evidence="5">3-octaprenyl-4-hydroxybenzoate carboxy-lyase UbiD</fullName>
    </submittedName>
</protein>
<dbReference type="PANTHER" id="PTHR30108:SF17">
    <property type="entry name" value="FERULIC ACID DECARBOXYLASE 1"/>
    <property type="match status" value="1"/>
</dbReference>
<evidence type="ECO:0000259" key="2">
    <source>
        <dbReference type="Pfam" id="PF01977"/>
    </source>
</evidence>
<dbReference type="InterPro" id="IPR022390">
    <property type="entry name" value="HBDC"/>
</dbReference>
<dbReference type="SUPFAM" id="SSF50475">
    <property type="entry name" value="FMN-binding split barrel"/>
    <property type="match status" value="1"/>
</dbReference>
<evidence type="ECO:0000259" key="4">
    <source>
        <dbReference type="Pfam" id="PF20696"/>
    </source>
</evidence>
<dbReference type="InterPro" id="IPR002830">
    <property type="entry name" value="UbiD"/>
</dbReference>